<sequence>MVEVVATAVADMVEVADTAVADMVEVVDTEVADMVEVGDMAVADMVEVADMVAVADTAVVDMVEVADMAWADMAVVDTAAMMVDTVAVDMVAEVMEPEELYTLEAAEADMVEAATAAGLMAAPMVEAWRCCLVPHATPATEPRGNSPELTGQPQKQKTMNPKLELAGVDLGKPFAFCRLLMQAS</sequence>
<name>A0AA35LM09_9SAUR</name>
<organism evidence="2 3">
    <name type="scientific">Podarcis lilfordi</name>
    <name type="common">Lilford's wall lizard</name>
    <dbReference type="NCBI Taxonomy" id="74358"/>
    <lineage>
        <taxon>Eukaryota</taxon>
        <taxon>Metazoa</taxon>
        <taxon>Chordata</taxon>
        <taxon>Craniata</taxon>
        <taxon>Vertebrata</taxon>
        <taxon>Euteleostomi</taxon>
        <taxon>Lepidosauria</taxon>
        <taxon>Squamata</taxon>
        <taxon>Bifurcata</taxon>
        <taxon>Unidentata</taxon>
        <taxon>Episquamata</taxon>
        <taxon>Laterata</taxon>
        <taxon>Lacertibaenia</taxon>
        <taxon>Lacertidae</taxon>
        <taxon>Podarcis</taxon>
    </lineage>
</organism>
<evidence type="ECO:0000313" key="3">
    <source>
        <dbReference type="Proteomes" id="UP001178461"/>
    </source>
</evidence>
<dbReference type="AlphaFoldDB" id="A0AA35LM09"/>
<proteinExistence type="predicted"/>
<gene>
    <name evidence="2" type="ORF">PODLI_1B011764</name>
</gene>
<reference evidence="2" key="1">
    <citation type="submission" date="2022-12" db="EMBL/GenBank/DDBJ databases">
        <authorList>
            <person name="Alioto T."/>
            <person name="Alioto T."/>
            <person name="Gomez Garrido J."/>
        </authorList>
    </citation>
    <scope>NUCLEOTIDE SEQUENCE</scope>
</reference>
<accession>A0AA35LM09</accession>
<evidence type="ECO:0000256" key="1">
    <source>
        <dbReference type="SAM" id="MobiDB-lite"/>
    </source>
</evidence>
<protein>
    <submittedName>
        <fullName evidence="2">Uncharacterized protein</fullName>
    </submittedName>
</protein>
<dbReference type="EMBL" id="OX395143">
    <property type="protein sequence ID" value="CAI5798451.1"/>
    <property type="molecule type" value="Genomic_DNA"/>
</dbReference>
<evidence type="ECO:0000313" key="2">
    <source>
        <dbReference type="EMBL" id="CAI5798451.1"/>
    </source>
</evidence>
<dbReference type="Proteomes" id="UP001178461">
    <property type="component" value="Chromosome 16"/>
</dbReference>
<feature type="region of interest" description="Disordered" evidence="1">
    <location>
        <begin position="136"/>
        <end position="158"/>
    </location>
</feature>
<feature type="compositionally biased region" description="Polar residues" evidence="1">
    <location>
        <begin position="147"/>
        <end position="158"/>
    </location>
</feature>
<keyword evidence="3" id="KW-1185">Reference proteome</keyword>